<keyword evidence="3" id="KW-1185">Reference proteome</keyword>
<dbReference type="GeneID" id="130471589"/>
<accession>A0ABM3RQ94</accession>
<dbReference type="InterPro" id="IPR009000">
    <property type="entry name" value="Transl_B-barrel_sf"/>
</dbReference>
<dbReference type="SUPFAM" id="SSF50447">
    <property type="entry name" value="Translation proteins"/>
    <property type="match status" value="1"/>
</dbReference>
<evidence type="ECO:0000313" key="3">
    <source>
        <dbReference type="Proteomes" id="UP000813463"/>
    </source>
</evidence>
<dbReference type="RefSeq" id="XP_056697783.1">
    <property type="nucleotide sequence ID" value="XM_056841805.1"/>
</dbReference>
<evidence type="ECO:0000259" key="2">
    <source>
        <dbReference type="Pfam" id="PF03144"/>
    </source>
</evidence>
<dbReference type="Pfam" id="PF03144">
    <property type="entry name" value="GTP_EFTU_D2"/>
    <property type="match status" value="1"/>
</dbReference>
<reference evidence="3" key="1">
    <citation type="journal article" date="2021" name="Nat. Commun.">
        <title>Genomic analyses provide insights into spinach domestication and the genetic basis of agronomic traits.</title>
        <authorList>
            <person name="Cai X."/>
            <person name="Sun X."/>
            <person name="Xu C."/>
            <person name="Sun H."/>
            <person name="Wang X."/>
            <person name="Ge C."/>
            <person name="Zhang Z."/>
            <person name="Wang Q."/>
            <person name="Fei Z."/>
            <person name="Jiao C."/>
            <person name="Wang Q."/>
        </authorList>
    </citation>
    <scope>NUCLEOTIDE SEQUENCE [LARGE SCALE GENOMIC DNA]</scope>
    <source>
        <strain evidence="3">cv. Varoflay</strain>
    </source>
</reference>
<dbReference type="InterPro" id="IPR004160">
    <property type="entry name" value="Transl_elong_EFTu/EF1A_C"/>
</dbReference>
<dbReference type="InterPro" id="IPR004161">
    <property type="entry name" value="EFTu-like_2"/>
</dbReference>
<proteinExistence type="predicted"/>
<feature type="domain" description="Translation elongation factor EFTu-like" evidence="2">
    <location>
        <begin position="6"/>
        <end position="62"/>
    </location>
</feature>
<dbReference type="Pfam" id="PF03143">
    <property type="entry name" value="GTP_EFTU_D3"/>
    <property type="match status" value="1"/>
</dbReference>
<name>A0ABM3RQ94_SPIOL</name>
<dbReference type="Proteomes" id="UP000813463">
    <property type="component" value="Chromosome 4"/>
</dbReference>
<evidence type="ECO:0000259" key="1">
    <source>
        <dbReference type="Pfam" id="PF03143"/>
    </source>
</evidence>
<protein>
    <submittedName>
        <fullName evidence="4">Elongation factor 1-alpha-like</fullName>
    </submittedName>
</protein>
<dbReference type="PANTHER" id="PTHR44830">
    <property type="entry name" value="ELONGATION FACTOR 1 ALPHA"/>
    <property type="match status" value="1"/>
</dbReference>
<gene>
    <name evidence="4" type="primary">LOC130471589</name>
</gene>
<organism evidence="3 4">
    <name type="scientific">Spinacia oleracea</name>
    <name type="common">Spinach</name>
    <dbReference type="NCBI Taxonomy" id="3562"/>
    <lineage>
        <taxon>Eukaryota</taxon>
        <taxon>Viridiplantae</taxon>
        <taxon>Streptophyta</taxon>
        <taxon>Embryophyta</taxon>
        <taxon>Tracheophyta</taxon>
        <taxon>Spermatophyta</taxon>
        <taxon>Magnoliopsida</taxon>
        <taxon>eudicotyledons</taxon>
        <taxon>Gunneridae</taxon>
        <taxon>Pentapetalae</taxon>
        <taxon>Caryophyllales</taxon>
        <taxon>Chenopodiaceae</taxon>
        <taxon>Chenopodioideae</taxon>
        <taxon>Anserineae</taxon>
        <taxon>Spinacia</taxon>
    </lineage>
</organism>
<evidence type="ECO:0000313" key="4">
    <source>
        <dbReference type="RefSeq" id="XP_056697783.1"/>
    </source>
</evidence>
<dbReference type="PANTHER" id="PTHR44830:SF1">
    <property type="entry name" value="TR-TYPE G DOMAIN-CONTAINING PROTEIN"/>
    <property type="match status" value="1"/>
</dbReference>
<feature type="domain" description="Translation elongation factor EFTu/EF1A C-terminal" evidence="1">
    <location>
        <begin position="71"/>
        <end position="130"/>
    </location>
</feature>
<sequence length="143" mass="16026">MLGSLRGRVKPCMLVTFSPTVLTTEVKSVEMHHESLLEALPDDDVGFIVKNVYVKEIKRGYVASDSKNVPAKEATNFIAQVIIINHHAQIRNGYTPVLDYHTSHIPLKFFGLMSFMNHSYSPNNIPKFAQKIESPNCAKPSLN</sequence>
<dbReference type="Gene3D" id="2.40.30.10">
    <property type="entry name" value="Translation factors"/>
    <property type="match status" value="2"/>
</dbReference>
<reference evidence="4" key="2">
    <citation type="submission" date="2025-08" db="UniProtKB">
        <authorList>
            <consortium name="RefSeq"/>
        </authorList>
    </citation>
    <scope>IDENTIFICATION</scope>
    <source>
        <tissue evidence="4">Leaf</tissue>
    </source>
</reference>